<keyword evidence="1" id="KW-0812">Transmembrane</keyword>
<accession>A0A8W8MCN3</accession>
<organism evidence="2 3">
    <name type="scientific">Magallana gigas</name>
    <name type="common">Pacific oyster</name>
    <name type="synonym">Crassostrea gigas</name>
    <dbReference type="NCBI Taxonomy" id="29159"/>
    <lineage>
        <taxon>Eukaryota</taxon>
        <taxon>Metazoa</taxon>
        <taxon>Spiralia</taxon>
        <taxon>Lophotrochozoa</taxon>
        <taxon>Mollusca</taxon>
        <taxon>Bivalvia</taxon>
        <taxon>Autobranchia</taxon>
        <taxon>Pteriomorphia</taxon>
        <taxon>Ostreida</taxon>
        <taxon>Ostreoidea</taxon>
        <taxon>Ostreidae</taxon>
        <taxon>Magallana</taxon>
    </lineage>
</organism>
<keyword evidence="1" id="KW-1133">Transmembrane helix</keyword>
<protein>
    <submittedName>
        <fullName evidence="2">Uncharacterized protein</fullName>
    </submittedName>
</protein>
<sequence>MAPAVSTVVMVGLTFVVKISLVYSTSGSGICSKDGEPPTCCADYRKSGDKCVECVGFYGHQCTSPCSPGFYGFGCRLNCSCIPCNNINGSCDDVQITQQRPHTEAPSWLIFLLSLIFVSGCFAVVITIIILKKRSAISRTVNTNPETPKQGYDVGDKDVNDIEMSYDDVRESQMILDEIHHLPRTSTGTLSRTSFNTDIYNVAVHNYRMKDSIYA</sequence>
<dbReference type="AlphaFoldDB" id="A0A8W8MCN3"/>
<reference evidence="2" key="1">
    <citation type="submission" date="2022-08" db="UniProtKB">
        <authorList>
            <consortium name="EnsemblMetazoa"/>
        </authorList>
    </citation>
    <scope>IDENTIFICATION</scope>
    <source>
        <strain evidence="2">05x7-T-G4-1.051#20</strain>
    </source>
</reference>
<dbReference type="Proteomes" id="UP000005408">
    <property type="component" value="Unassembled WGS sequence"/>
</dbReference>
<name>A0A8W8MCN3_MAGGI</name>
<proteinExistence type="predicted"/>
<keyword evidence="1" id="KW-0472">Membrane</keyword>
<keyword evidence="3" id="KW-1185">Reference proteome</keyword>
<feature type="transmembrane region" description="Helical" evidence="1">
    <location>
        <begin position="108"/>
        <end position="131"/>
    </location>
</feature>
<evidence type="ECO:0000256" key="1">
    <source>
        <dbReference type="SAM" id="Phobius"/>
    </source>
</evidence>
<dbReference type="EnsemblMetazoa" id="G32953.1">
    <property type="protein sequence ID" value="G32953.1:cds"/>
    <property type="gene ID" value="G32953"/>
</dbReference>
<evidence type="ECO:0000313" key="3">
    <source>
        <dbReference type="Proteomes" id="UP000005408"/>
    </source>
</evidence>
<evidence type="ECO:0000313" key="2">
    <source>
        <dbReference type="EnsemblMetazoa" id="G32953.1:cds"/>
    </source>
</evidence>